<name>A0AAD5UQS8_9FUNG</name>
<keyword evidence="2" id="KW-1185">Reference proteome</keyword>
<dbReference type="AlphaFoldDB" id="A0AAD5UQS8"/>
<dbReference type="Proteomes" id="UP001210925">
    <property type="component" value="Unassembled WGS sequence"/>
</dbReference>
<proteinExistence type="predicted"/>
<gene>
    <name evidence="1" type="primary">CCDC17</name>
    <name evidence="1" type="ORF">HK103_005946</name>
</gene>
<organism evidence="1 2">
    <name type="scientific">Boothiomyces macroporosus</name>
    <dbReference type="NCBI Taxonomy" id="261099"/>
    <lineage>
        <taxon>Eukaryota</taxon>
        <taxon>Fungi</taxon>
        <taxon>Fungi incertae sedis</taxon>
        <taxon>Chytridiomycota</taxon>
        <taxon>Chytridiomycota incertae sedis</taxon>
        <taxon>Chytridiomycetes</taxon>
        <taxon>Rhizophydiales</taxon>
        <taxon>Terramycetaceae</taxon>
        <taxon>Boothiomyces</taxon>
    </lineage>
</organism>
<comment type="caution">
    <text evidence="1">The sequence shown here is derived from an EMBL/GenBank/DDBJ whole genome shotgun (WGS) entry which is preliminary data.</text>
</comment>
<evidence type="ECO:0000313" key="1">
    <source>
        <dbReference type="EMBL" id="KAJ3261338.1"/>
    </source>
</evidence>
<accession>A0AAD5UQS8</accession>
<dbReference type="EMBL" id="JADGKB010000006">
    <property type="protein sequence ID" value="KAJ3261338.1"/>
    <property type="molecule type" value="Genomic_DNA"/>
</dbReference>
<evidence type="ECO:0000313" key="2">
    <source>
        <dbReference type="Proteomes" id="UP001210925"/>
    </source>
</evidence>
<sequence length="827" mass="94852">MTDDPKIKLSFCLFEAGSALNKVKCEESVEKRNNSFIFGKRKAYISIDSSRKVHVIADFRKTKQCWEDSKIGWATFPIFNNEGEINYGQWKLPLNCYPINFEYSPQNGTTSDYNKFIFFRIYPNYTLNTEQLVTITLDDSSLMFFSTFKEVKKTQNDVEQPKVVQPAIVDILPDVGKKNTVNIKKKSTLVKQEVPKTIEKSIVSDKKDSQKLDDLNQTKKDAVKQFPIGFQFVEINNLKLVDNPTIILRVKLSEGDSAKSLFETKPCEPGVIENQYGWEFNFYIETFVEKSGRKAVLEIVVDYILNCRRVLASGQFEIFKYHFKEPFDINDGNQSISFDGEIIGKPTLLLKIYKPKFGRPVPKKFVPKLIVPSCPEEAYFYKPVESSNETDNELSSINISIDAGRFLPDNSTASRISGSFYNVRTKSFSKKIQIATKIDLDTSVYNPEFKFSVTITNQQVPPFSILVLELQTIDILTKEIVRVGYSYFTLFFQDERIPQASLSYNMGLFQLPVYYEPLKKEISLTKSARVPCTTVLVRVTSSEVEASPYSSKVYQTYEYEKPQESDLNLYYFVYAQKKSFSVRDRLLAMGNLPKSATQTEEGLLAWTSKLFEATNEIPRSIDLAFICKYDATYGFKVSIDKAESLEWKGFTIAVISFSTSPFKRGAPLKSKNQNDILYTKITNLNSEYKNPEFDDGYFGWTACPIFHPQKYVRMGKFKLPLFEGDMDVETLSQYSSFEDSWGEEGELTLTNTFSSITIRVVDGRRDGEITKESMVSNYFLGTAFNKFKRAGYSNLVKSLIPRKTSKEEYVENVYTQFLEYTNLPIIP</sequence>
<protein>
    <submittedName>
        <fullName evidence="1">Coiled-coil domain-containing protein 17</fullName>
    </submittedName>
</protein>
<reference evidence="1" key="1">
    <citation type="submission" date="2020-05" db="EMBL/GenBank/DDBJ databases">
        <title>Phylogenomic resolution of chytrid fungi.</title>
        <authorList>
            <person name="Stajich J.E."/>
            <person name="Amses K."/>
            <person name="Simmons R."/>
            <person name="Seto K."/>
            <person name="Myers J."/>
            <person name="Bonds A."/>
            <person name="Quandt C.A."/>
            <person name="Barry K."/>
            <person name="Liu P."/>
            <person name="Grigoriev I."/>
            <person name="Longcore J.E."/>
            <person name="James T.Y."/>
        </authorList>
    </citation>
    <scope>NUCLEOTIDE SEQUENCE</scope>
    <source>
        <strain evidence="1">PLAUS21</strain>
    </source>
</reference>